<proteinExistence type="predicted"/>
<dbReference type="HOGENOM" id="CLU_2177394_0_0_1"/>
<keyword evidence="4" id="KW-1185">Reference proteome</keyword>
<evidence type="ECO:0000256" key="1">
    <source>
        <dbReference type="ARBA" id="ARBA00022729"/>
    </source>
</evidence>
<keyword evidence="1" id="KW-0732">Signal</keyword>
<dbReference type="PhylomeDB" id="A7TCM2"/>
<dbReference type="InParanoid" id="A7TCM2"/>
<dbReference type="PANTHER" id="PTHR23303">
    <property type="entry name" value="CARBOXYPEPTIDASE REGULATORY REGION-CONTAINING"/>
    <property type="match status" value="1"/>
</dbReference>
<reference evidence="3 4" key="1">
    <citation type="journal article" date="2007" name="Science">
        <title>Sea anemone genome reveals ancestral eumetazoan gene repertoire and genomic organization.</title>
        <authorList>
            <person name="Putnam N.H."/>
            <person name="Srivastava M."/>
            <person name="Hellsten U."/>
            <person name="Dirks B."/>
            <person name="Chapman J."/>
            <person name="Salamov A."/>
            <person name="Terry A."/>
            <person name="Shapiro H."/>
            <person name="Lindquist E."/>
            <person name="Kapitonov V.V."/>
            <person name="Jurka J."/>
            <person name="Genikhovich G."/>
            <person name="Grigoriev I.V."/>
            <person name="Lucas S.M."/>
            <person name="Steele R.E."/>
            <person name="Finnerty J.R."/>
            <person name="Technau U."/>
            <person name="Martindale M.Q."/>
            <person name="Rokhsar D.S."/>
        </authorList>
    </citation>
    <scope>NUCLEOTIDE SEQUENCE [LARGE SCALE GENOMIC DNA]</scope>
    <source>
        <strain evidence="4">CH2 X CH6</strain>
    </source>
</reference>
<evidence type="ECO:0000313" key="4">
    <source>
        <dbReference type="Proteomes" id="UP000001593"/>
    </source>
</evidence>
<name>A7TCM2_NEMVE</name>
<evidence type="ECO:0000259" key="2">
    <source>
        <dbReference type="Pfam" id="PF22902"/>
    </source>
</evidence>
<feature type="domain" description="NOMO-like ninth beta-sandwich" evidence="2">
    <location>
        <begin position="15"/>
        <end position="92"/>
    </location>
</feature>
<sequence length="110" mass="11933">DGCPGASVEMEGRPGVFLQGAIIPPLSGVDISITSGPGDQEGAKTNIRVLTDDQGRYRVGPLHGGIEYSLDAQKNGFIITPIPERKGHFQAFKLGEINIKVRRSVEYRNR</sequence>
<dbReference type="InterPro" id="IPR051417">
    <property type="entry name" value="SDr/BOS_complex"/>
</dbReference>
<dbReference type="eggNOG" id="KOG1948">
    <property type="taxonomic scope" value="Eukaryota"/>
</dbReference>
<dbReference type="InterPro" id="IPR055073">
    <property type="entry name" value="NOMO1-like_9th"/>
</dbReference>
<gene>
    <name evidence="3" type="ORF">NEMVEDRAFT_v1g155047</name>
</gene>
<feature type="non-terminal residue" evidence="3">
    <location>
        <position position="1"/>
    </location>
</feature>
<protein>
    <recommendedName>
        <fullName evidence="2">NOMO-like ninth beta-sandwich domain-containing protein</fullName>
    </recommendedName>
</protein>
<accession>A7TCM2</accession>
<dbReference type="Proteomes" id="UP000001593">
    <property type="component" value="Unassembled WGS sequence"/>
</dbReference>
<dbReference type="PANTHER" id="PTHR23303:SF14">
    <property type="entry name" value="BOS COMPLEX SUBUNIT NOMO1-RELATED"/>
    <property type="match status" value="1"/>
</dbReference>
<organism evidence="3 4">
    <name type="scientific">Nematostella vectensis</name>
    <name type="common">Starlet sea anemone</name>
    <dbReference type="NCBI Taxonomy" id="45351"/>
    <lineage>
        <taxon>Eukaryota</taxon>
        <taxon>Metazoa</taxon>
        <taxon>Cnidaria</taxon>
        <taxon>Anthozoa</taxon>
        <taxon>Hexacorallia</taxon>
        <taxon>Actiniaria</taxon>
        <taxon>Edwardsiidae</taxon>
        <taxon>Nematostella</taxon>
    </lineage>
</organism>
<evidence type="ECO:0000313" key="3">
    <source>
        <dbReference type="EMBL" id="EDO26197.1"/>
    </source>
</evidence>
<dbReference type="EMBL" id="DS476545">
    <property type="protein sequence ID" value="EDO26197.1"/>
    <property type="molecule type" value="Genomic_DNA"/>
</dbReference>
<dbReference type="KEGG" id="nve:5496565"/>
<dbReference type="AlphaFoldDB" id="A7TCM2"/>
<dbReference type="Pfam" id="PF22902">
    <property type="entry name" value="NOMO1-like_9th"/>
    <property type="match status" value="1"/>
</dbReference>